<evidence type="ECO:0000256" key="1">
    <source>
        <dbReference type="SAM" id="Coils"/>
    </source>
</evidence>
<evidence type="ECO:0008006" key="5">
    <source>
        <dbReference type="Google" id="ProtNLM"/>
    </source>
</evidence>
<evidence type="ECO:0000313" key="4">
    <source>
        <dbReference type="Proteomes" id="UP001642483"/>
    </source>
</evidence>
<dbReference type="Proteomes" id="UP001642483">
    <property type="component" value="Unassembled WGS sequence"/>
</dbReference>
<name>A0ABP0FN93_CLALP</name>
<comment type="caution">
    <text evidence="3">The sequence shown here is derived from an EMBL/GenBank/DDBJ whole genome shotgun (WGS) entry which is preliminary data.</text>
</comment>
<reference evidence="3 4" key="1">
    <citation type="submission" date="2024-02" db="EMBL/GenBank/DDBJ databases">
        <authorList>
            <person name="Daric V."/>
            <person name="Darras S."/>
        </authorList>
    </citation>
    <scope>NUCLEOTIDE SEQUENCE [LARGE SCALE GENOMIC DNA]</scope>
</reference>
<protein>
    <recommendedName>
        <fullName evidence="5">Ribosomal RNA-processing protein 14/surfeit locus protein 6 C-terminal domain-containing protein</fullName>
    </recommendedName>
</protein>
<dbReference type="InterPro" id="IPR037690">
    <property type="entry name" value="FAM204A"/>
</dbReference>
<gene>
    <name evidence="3" type="ORF">CVLEPA_LOCUS11351</name>
</gene>
<proteinExistence type="predicted"/>
<feature type="region of interest" description="Disordered" evidence="2">
    <location>
        <begin position="1"/>
        <end position="33"/>
    </location>
</feature>
<feature type="coiled-coil region" evidence="1">
    <location>
        <begin position="129"/>
        <end position="176"/>
    </location>
</feature>
<keyword evidence="4" id="KW-1185">Reference proteome</keyword>
<dbReference type="PANTHER" id="PTHR14386:SF2">
    <property type="entry name" value="PROTEIN FAM204A"/>
    <property type="match status" value="1"/>
</dbReference>
<feature type="region of interest" description="Disordered" evidence="2">
    <location>
        <begin position="46"/>
        <end position="66"/>
    </location>
</feature>
<evidence type="ECO:0000313" key="3">
    <source>
        <dbReference type="EMBL" id="CAK8681115.1"/>
    </source>
</evidence>
<keyword evidence="1" id="KW-0175">Coiled coil</keyword>
<accession>A0ABP0FN93</accession>
<sequence>MFKGLLPGELNASSDSEITSEEEQPTILQKNSLKLPVQDLDSSKIQSAESELAAPPGTKSNKFLSGDKFPADINLNRKRKFPTTSTSVLKDEESTDNFTFEKKYKQEISIKGIKSDIEKAIKAGKVEKASALSDRLAELEKTKQAEEVKVAQGFVKNKLEQEKRKVARKRKKLNWTFETKKRWETKSNM</sequence>
<dbReference type="PANTHER" id="PTHR14386">
    <property type="entry name" value="PROTEIN FAM204A"/>
    <property type="match status" value="1"/>
</dbReference>
<dbReference type="EMBL" id="CAWYQH010000079">
    <property type="protein sequence ID" value="CAK8681115.1"/>
    <property type="molecule type" value="Genomic_DNA"/>
</dbReference>
<organism evidence="3 4">
    <name type="scientific">Clavelina lepadiformis</name>
    <name type="common">Light-bulb sea squirt</name>
    <name type="synonym">Ascidia lepadiformis</name>
    <dbReference type="NCBI Taxonomy" id="159417"/>
    <lineage>
        <taxon>Eukaryota</taxon>
        <taxon>Metazoa</taxon>
        <taxon>Chordata</taxon>
        <taxon>Tunicata</taxon>
        <taxon>Ascidiacea</taxon>
        <taxon>Aplousobranchia</taxon>
        <taxon>Clavelinidae</taxon>
        <taxon>Clavelina</taxon>
    </lineage>
</organism>
<evidence type="ECO:0000256" key="2">
    <source>
        <dbReference type="SAM" id="MobiDB-lite"/>
    </source>
</evidence>